<evidence type="ECO:0000256" key="1">
    <source>
        <dbReference type="ARBA" id="ARBA00000085"/>
    </source>
</evidence>
<dbReference type="InterPro" id="IPR011006">
    <property type="entry name" value="CheY-like_superfamily"/>
</dbReference>
<dbReference type="PANTHER" id="PTHR43304">
    <property type="entry name" value="PHYTOCHROME-LIKE PROTEIN CPH1"/>
    <property type="match status" value="1"/>
</dbReference>
<keyword evidence="7" id="KW-0472">Membrane</keyword>
<evidence type="ECO:0000256" key="3">
    <source>
        <dbReference type="ARBA" id="ARBA00022553"/>
    </source>
</evidence>
<name>A0A5K7ZWZ9_9BACT</name>
<dbReference type="InterPro" id="IPR000014">
    <property type="entry name" value="PAS"/>
</dbReference>
<accession>A0A5K7ZWZ9</accession>
<dbReference type="InterPro" id="IPR005467">
    <property type="entry name" value="His_kinase_dom"/>
</dbReference>
<dbReference type="Gene3D" id="2.10.70.100">
    <property type="match status" value="1"/>
</dbReference>
<evidence type="ECO:0000256" key="7">
    <source>
        <dbReference type="SAM" id="Phobius"/>
    </source>
</evidence>
<evidence type="ECO:0000256" key="2">
    <source>
        <dbReference type="ARBA" id="ARBA00012438"/>
    </source>
</evidence>
<dbReference type="RefSeq" id="WP_155324599.1">
    <property type="nucleotide sequence ID" value="NZ_AP021876.1"/>
</dbReference>
<evidence type="ECO:0000259" key="11">
    <source>
        <dbReference type="PROSITE" id="PS50113"/>
    </source>
</evidence>
<dbReference type="Gene3D" id="3.30.450.20">
    <property type="entry name" value="PAS domain"/>
    <property type="match status" value="3"/>
</dbReference>
<dbReference type="Pfam" id="PF00512">
    <property type="entry name" value="HisKA"/>
    <property type="match status" value="1"/>
</dbReference>
<dbReference type="InterPro" id="IPR035965">
    <property type="entry name" value="PAS-like_dom_sf"/>
</dbReference>
<dbReference type="CDD" id="cd00130">
    <property type="entry name" value="PAS"/>
    <property type="match status" value="3"/>
</dbReference>
<dbReference type="Pfam" id="PF02518">
    <property type="entry name" value="HATPase_c"/>
    <property type="match status" value="1"/>
</dbReference>
<dbReference type="SUPFAM" id="SSF55874">
    <property type="entry name" value="ATPase domain of HSP90 chaperone/DNA topoisomerase II/histidine kinase"/>
    <property type="match status" value="1"/>
</dbReference>
<dbReference type="PROSITE" id="PS50112">
    <property type="entry name" value="PAS"/>
    <property type="match status" value="1"/>
</dbReference>
<keyword evidence="5" id="KW-0418">Kinase</keyword>
<dbReference type="PROSITE" id="PS50110">
    <property type="entry name" value="RESPONSE_REGULATORY"/>
    <property type="match status" value="1"/>
</dbReference>
<feature type="domain" description="Response regulatory" evidence="9">
    <location>
        <begin position="743"/>
        <end position="859"/>
    </location>
</feature>
<proteinExistence type="predicted"/>
<dbReference type="InterPro" id="IPR004358">
    <property type="entry name" value="Sig_transdc_His_kin-like_C"/>
</dbReference>
<comment type="catalytic activity">
    <reaction evidence="1">
        <text>ATP + protein L-histidine = ADP + protein N-phospho-L-histidine.</text>
        <dbReference type="EC" id="2.7.13.3"/>
    </reaction>
</comment>
<dbReference type="InterPro" id="IPR001789">
    <property type="entry name" value="Sig_transdc_resp-reg_receiver"/>
</dbReference>
<feature type="transmembrane region" description="Helical" evidence="7">
    <location>
        <begin position="39"/>
        <end position="59"/>
    </location>
</feature>
<dbReference type="InterPro" id="IPR001610">
    <property type="entry name" value="PAC"/>
</dbReference>
<dbReference type="Pfam" id="PF13426">
    <property type="entry name" value="PAS_9"/>
    <property type="match status" value="1"/>
</dbReference>
<dbReference type="NCBIfam" id="TIGR00229">
    <property type="entry name" value="sensory_box"/>
    <property type="match status" value="2"/>
</dbReference>
<dbReference type="CDD" id="cd00156">
    <property type="entry name" value="REC"/>
    <property type="match status" value="1"/>
</dbReference>
<dbReference type="SMART" id="SM00388">
    <property type="entry name" value="HisKA"/>
    <property type="match status" value="1"/>
</dbReference>
<gene>
    <name evidence="12" type="ORF">DSCO28_53510</name>
</gene>
<evidence type="ECO:0000259" key="9">
    <source>
        <dbReference type="PROSITE" id="PS50110"/>
    </source>
</evidence>
<dbReference type="Gene3D" id="3.30.565.10">
    <property type="entry name" value="Histidine kinase-like ATPase, C-terminal domain"/>
    <property type="match status" value="1"/>
</dbReference>
<feature type="domain" description="PAS" evidence="10">
    <location>
        <begin position="379"/>
        <end position="424"/>
    </location>
</feature>
<dbReference type="Gene3D" id="3.40.50.2300">
    <property type="match status" value="1"/>
</dbReference>
<keyword evidence="3 6" id="KW-0597">Phosphoprotein</keyword>
<dbReference type="InterPro" id="IPR013656">
    <property type="entry name" value="PAS_4"/>
</dbReference>
<dbReference type="Proteomes" id="UP000425960">
    <property type="component" value="Chromosome"/>
</dbReference>
<dbReference type="SUPFAM" id="SSF47384">
    <property type="entry name" value="Homodimeric domain of signal transducing histidine kinase"/>
    <property type="match status" value="1"/>
</dbReference>
<evidence type="ECO:0000256" key="4">
    <source>
        <dbReference type="ARBA" id="ARBA00022679"/>
    </source>
</evidence>
<keyword evidence="4" id="KW-0808">Transferase</keyword>
<dbReference type="SUPFAM" id="SSF52172">
    <property type="entry name" value="CheY-like"/>
    <property type="match status" value="1"/>
</dbReference>
<dbReference type="KEGG" id="dov:DSCO28_53510"/>
<dbReference type="InterPro" id="IPR036890">
    <property type="entry name" value="HATPase_C_sf"/>
</dbReference>
<dbReference type="PROSITE" id="PS50109">
    <property type="entry name" value="HIS_KIN"/>
    <property type="match status" value="1"/>
</dbReference>
<dbReference type="Gene3D" id="1.10.287.130">
    <property type="match status" value="1"/>
</dbReference>
<evidence type="ECO:0000256" key="5">
    <source>
        <dbReference type="ARBA" id="ARBA00022777"/>
    </source>
</evidence>
<sequence>MHFVLLSDTAALLLLVWAAIVLAKQTRRPFLNDPVKLPMVVFLFFSIFYYTLLFSKWILSSEIVDRLKNTAEVLIPIWWGFIFYGIMQKLSNLELVNNKRRYQLVVNNISEVIVKLDNRYRICFATPSFCWTFGKTESELIGARFSSIIQVGQGHPGLETVLLEHVKQTPFSAYHETLVNTQHGLRWFAWHATRLRKTTKMINDVLLVGRDITEKKAAEESLKESDARHRQFIENQPVGMFRTSVEGDGQFVMVNSALVKLLNYPSTESLLATPVVNIYPYLEARKQLLSKLFNKEKISGLEIEGKKHDGSPLFMRMALQLVRDSHGNACHIDGTIEDITARKQAALALKKSEALYRRAQQIAGLGHWEIIYGMDHGTWSEEMYRIFGLDKEHFNGPLESFLDHVHPDDRKTVAETVANTFENYSELNLIHRIVLPNGKTKHIHVIAHFELDENLHPIRCIGTCQDVTQLKEAEIDKEKTERKFLQAQKLEAIGTLAGGIAHDFNNILTSIIGFTQLAINELPHDSPIKRKLDVVLQSGIRARDLVTNILSFSRKTEQEFKPIQVRIIIKEVIKLLRASIPANIEIRQDLASQCPRVLADPVQIHQIVMNLCTNAYQAIGKKGGIITISLKEVEVGPNDLQPDLDITPGTYVLLEVSDTGHGMDAATLEKIFDPYFTTKKRGEGTGLGLSVVHGIVKKHRGYITTHSEPDHGSAFHVFLPGMAPEGVSDEITAVAPIVGGTEHIVVVDDEEPIAIYLTELLTGLGYRITTFTGSNEALHFFISHSHDFDVLITDMNMPAMCGDELAERVLSLNPNIPIIICTGFSDNLDEKDAEKIGIKAYLRKPITERELATCIRDVLNHHTAGI</sequence>
<evidence type="ECO:0000313" key="13">
    <source>
        <dbReference type="Proteomes" id="UP000425960"/>
    </source>
</evidence>
<feature type="domain" description="Histidine kinase" evidence="8">
    <location>
        <begin position="499"/>
        <end position="723"/>
    </location>
</feature>
<dbReference type="InterPro" id="IPR003594">
    <property type="entry name" value="HATPase_dom"/>
</dbReference>
<dbReference type="InterPro" id="IPR036097">
    <property type="entry name" value="HisK_dim/P_sf"/>
</dbReference>
<keyword evidence="7" id="KW-1133">Transmembrane helix</keyword>
<dbReference type="InterPro" id="IPR000700">
    <property type="entry name" value="PAS-assoc_C"/>
</dbReference>
<dbReference type="PROSITE" id="PS50113">
    <property type="entry name" value="PAC"/>
    <property type="match status" value="2"/>
</dbReference>
<dbReference type="AlphaFoldDB" id="A0A5K7ZWZ9"/>
<dbReference type="PANTHER" id="PTHR43304:SF1">
    <property type="entry name" value="PAC DOMAIN-CONTAINING PROTEIN"/>
    <property type="match status" value="1"/>
</dbReference>
<dbReference type="InterPro" id="IPR013655">
    <property type="entry name" value="PAS_fold_3"/>
</dbReference>
<feature type="modified residue" description="4-aspartylphosphate" evidence="6">
    <location>
        <position position="794"/>
    </location>
</feature>
<dbReference type="CDD" id="cd00082">
    <property type="entry name" value="HisKA"/>
    <property type="match status" value="1"/>
</dbReference>
<dbReference type="Pfam" id="PF00072">
    <property type="entry name" value="Response_reg"/>
    <property type="match status" value="1"/>
</dbReference>
<keyword evidence="7" id="KW-0812">Transmembrane</keyword>
<dbReference type="GO" id="GO:0000155">
    <property type="term" value="F:phosphorelay sensor kinase activity"/>
    <property type="evidence" value="ECO:0007669"/>
    <property type="project" value="InterPro"/>
</dbReference>
<protein>
    <recommendedName>
        <fullName evidence="2">histidine kinase</fullName>
        <ecNumber evidence="2">2.7.13.3</ecNumber>
    </recommendedName>
</protein>
<dbReference type="SMART" id="SM00086">
    <property type="entry name" value="PAC"/>
    <property type="match status" value="3"/>
</dbReference>
<evidence type="ECO:0000259" key="8">
    <source>
        <dbReference type="PROSITE" id="PS50109"/>
    </source>
</evidence>
<dbReference type="InterPro" id="IPR052162">
    <property type="entry name" value="Sensor_kinase/Photoreceptor"/>
</dbReference>
<dbReference type="SMART" id="SM00387">
    <property type="entry name" value="HATPase_c"/>
    <property type="match status" value="1"/>
</dbReference>
<feature type="transmembrane region" description="Helical" evidence="7">
    <location>
        <begin position="71"/>
        <end position="87"/>
    </location>
</feature>
<dbReference type="Pfam" id="PF08448">
    <property type="entry name" value="PAS_4"/>
    <property type="match status" value="1"/>
</dbReference>
<dbReference type="Pfam" id="PF08447">
    <property type="entry name" value="PAS_3"/>
    <property type="match status" value="1"/>
</dbReference>
<dbReference type="InterPro" id="IPR003661">
    <property type="entry name" value="HisK_dim/P_dom"/>
</dbReference>
<dbReference type="SUPFAM" id="SSF55785">
    <property type="entry name" value="PYP-like sensor domain (PAS domain)"/>
    <property type="match status" value="3"/>
</dbReference>
<dbReference type="SMART" id="SM00448">
    <property type="entry name" value="REC"/>
    <property type="match status" value="1"/>
</dbReference>
<dbReference type="EC" id="2.7.13.3" evidence="2"/>
<reference evidence="12 13" key="1">
    <citation type="submission" date="2019-11" db="EMBL/GenBank/DDBJ databases">
        <title>Comparative genomics of hydrocarbon-degrading Desulfosarcina strains.</title>
        <authorList>
            <person name="Watanabe M."/>
            <person name="Kojima H."/>
            <person name="Fukui M."/>
        </authorList>
    </citation>
    <scope>NUCLEOTIDE SEQUENCE [LARGE SCALE GENOMIC DNA]</scope>
    <source>
        <strain evidence="12 13">28bB2T</strain>
    </source>
</reference>
<dbReference type="PRINTS" id="PR00344">
    <property type="entry name" value="BCTRLSENSOR"/>
</dbReference>
<evidence type="ECO:0000259" key="10">
    <source>
        <dbReference type="PROSITE" id="PS50112"/>
    </source>
</evidence>
<feature type="domain" description="PAC" evidence="11">
    <location>
        <begin position="172"/>
        <end position="224"/>
    </location>
</feature>
<dbReference type="SMART" id="SM00091">
    <property type="entry name" value="PAS"/>
    <property type="match status" value="3"/>
</dbReference>
<dbReference type="EMBL" id="AP021876">
    <property type="protein sequence ID" value="BBO84785.1"/>
    <property type="molecule type" value="Genomic_DNA"/>
</dbReference>
<feature type="domain" description="PAC" evidence="11">
    <location>
        <begin position="299"/>
        <end position="351"/>
    </location>
</feature>
<organism evidence="12 13">
    <name type="scientific">Desulfosarcina ovata subsp. sediminis</name>
    <dbReference type="NCBI Taxonomy" id="885957"/>
    <lineage>
        <taxon>Bacteria</taxon>
        <taxon>Pseudomonadati</taxon>
        <taxon>Thermodesulfobacteriota</taxon>
        <taxon>Desulfobacteria</taxon>
        <taxon>Desulfobacterales</taxon>
        <taxon>Desulfosarcinaceae</taxon>
        <taxon>Desulfosarcina</taxon>
    </lineage>
</organism>
<evidence type="ECO:0000256" key="6">
    <source>
        <dbReference type="PROSITE-ProRule" id="PRU00169"/>
    </source>
</evidence>
<evidence type="ECO:0000313" key="12">
    <source>
        <dbReference type="EMBL" id="BBO84785.1"/>
    </source>
</evidence>